<feature type="domain" description="SUF system FeS cluster assembly SufBD N-terminal" evidence="2">
    <location>
        <begin position="25"/>
        <end position="64"/>
    </location>
</feature>
<proteinExistence type="inferred from homology"/>
<evidence type="ECO:0000313" key="4">
    <source>
        <dbReference type="Proteomes" id="UP000653730"/>
    </source>
</evidence>
<dbReference type="InterPro" id="IPR045595">
    <property type="entry name" value="SufBD_N"/>
</dbReference>
<sequence length="66" mass="7613">MELKDKLVSSFFAYEGNGLDVHSPIHDICSDAIKKFDKKGFPTKKEEAWKYTSLNAVLKQNYNLYP</sequence>
<accession>A0A926JNI0</accession>
<evidence type="ECO:0000313" key="3">
    <source>
        <dbReference type="EMBL" id="MBC9794548.1"/>
    </source>
</evidence>
<keyword evidence="4" id="KW-1185">Reference proteome</keyword>
<dbReference type="Pfam" id="PF19295">
    <property type="entry name" value="SufBD_N"/>
    <property type="match status" value="1"/>
</dbReference>
<evidence type="ECO:0000259" key="2">
    <source>
        <dbReference type="Pfam" id="PF19295"/>
    </source>
</evidence>
<gene>
    <name evidence="3" type="ORF">IBL28_01105</name>
</gene>
<comment type="caution">
    <text evidence="3">The sequence shown here is derived from an EMBL/GenBank/DDBJ whole genome shotgun (WGS) entry which is preliminary data.</text>
</comment>
<name>A0A926JNI0_9FLAO</name>
<dbReference type="AlphaFoldDB" id="A0A926JNI0"/>
<feature type="non-terminal residue" evidence="3">
    <location>
        <position position="66"/>
    </location>
</feature>
<dbReference type="Proteomes" id="UP000653730">
    <property type="component" value="Unassembled WGS sequence"/>
</dbReference>
<evidence type="ECO:0000256" key="1">
    <source>
        <dbReference type="ARBA" id="ARBA00043967"/>
    </source>
</evidence>
<organism evidence="3 4">
    <name type="scientific">Sinomicrobium weinanense</name>
    <dbReference type="NCBI Taxonomy" id="2842200"/>
    <lineage>
        <taxon>Bacteria</taxon>
        <taxon>Pseudomonadati</taxon>
        <taxon>Bacteroidota</taxon>
        <taxon>Flavobacteriia</taxon>
        <taxon>Flavobacteriales</taxon>
        <taxon>Flavobacteriaceae</taxon>
        <taxon>Sinomicrobium</taxon>
    </lineage>
</organism>
<reference evidence="3 4" key="1">
    <citation type="submission" date="2020-09" db="EMBL/GenBank/DDBJ databases">
        <title>Sinomicrobium weinanense sp. nov., a halophilic bacteria isolated from saline-alkali soil.</title>
        <authorList>
            <person name="Wu P."/>
            <person name="Ren H."/>
            <person name="Mei Y."/>
            <person name="Liang Y."/>
            <person name="Chen Z."/>
        </authorList>
    </citation>
    <scope>NUCLEOTIDE SEQUENCE [LARGE SCALE GENOMIC DNA]</scope>
    <source>
        <strain evidence="3 4">FJxs</strain>
    </source>
</reference>
<comment type="similarity">
    <text evidence="1">Belongs to the iron-sulfur cluster assembly SufBD family.</text>
</comment>
<dbReference type="EMBL" id="JACVDC010000002">
    <property type="protein sequence ID" value="MBC9794548.1"/>
    <property type="molecule type" value="Genomic_DNA"/>
</dbReference>
<protein>
    <submittedName>
        <fullName evidence="3">Fe-S cluster assembly protein SufD</fullName>
    </submittedName>
</protein>